<evidence type="ECO:0000259" key="1">
    <source>
        <dbReference type="Pfam" id="PF03050"/>
    </source>
</evidence>
<dbReference type="Proteomes" id="UP000239469">
    <property type="component" value="Unassembled WGS sequence"/>
</dbReference>
<sequence>MWLSEAHIREHKLKGQKKLEHRQEYSRPVVTEFFSWVEHQFERQGLLPSSPLTKALHYVRERRVRLEVFLLDPEVQIDTPS</sequence>
<dbReference type="AlphaFoldDB" id="A0A2S9X5V5"/>
<evidence type="ECO:0000313" key="2">
    <source>
        <dbReference type="EMBL" id="PRP71112.1"/>
    </source>
</evidence>
<organism evidence="2 3">
    <name type="scientific">Chromobacterium amazonense</name>
    <dbReference type="NCBI Taxonomy" id="1382803"/>
    <lineage>
        <taxon>Bacteria</taxon>
        <taxon>Pseudomonadati</taxon>
        <taxon>Pseudomonadota</taxon>
        <taxon>Betaproteobacteria</taxon>
        <taxon>Neisseriales</taxon>
        <taxon>Chromobacteriaceae</taxon>
        <taxon>Chromobacterium</taxon>
    </lineage>
</organism>
<gene>
    <name evidence="2" type="ORF">BUE93_08455</name>
</gene>
<accession>A0A2S9X5V5</accession>
<dbReference type="OrthoDB" id="9794514at2"/>
<proteinExistence type="predicted"/>
<dbReference type="RefSeq" id="WP_106076473.1">
    <property type="nucleotide sequence ID" value="NZ_MTBD01000018.1"/>
</dbReference>
<evidence type="ECO:0000313" key="3">
    <source>
        <dbReference type="Proteomes" id="UP000239469"/>
    </source>
</evidence>
<reference evidence="2 3" key="1">
    <citation type="submission" date="2017-01" db="EMBL/GenBank/DDBJ databases">
        <title>New insights into the genetic diversity of Chromobacterium isolated from tropical freshwater lake.</title>
        <authorList>
            <person name="Santos A.B."/>
            <person name="Nascimento A.M."/>
            <person name="Da Silva P.C."/>
        </authorList>
    </citation>
    <scope>NUCLEOTIDE SEQUENCE [LARGE SCALE GENOMIC DNA]</scope>
    <source>
        <strain evidence="2 3">56AF</strain>
    </source>
</reference>
<dbReference type="Pfam" id="PF03050">
    <property type="entry name" value="DDE_Tnp_IS66"/>
    <property type="match status" value="1"/>
</dbReference>
<name>A0A2S9X5V5_9NEIS</name>
<protein>
    <recommendedName>
        <fullName evidence="1">Transposase IS66 central domain-containing protein</fullName>
    </recommendedName>
</protein>
<comment type="caution">
    <text evidence="2">The sequence shown here is derived from an EMBL/GenBank/DDBJ whole genome shotgun (WGS) entry which is preliminary data.</text>
</comment>
<feature type="domain" description="Transposase IS66 central" evidence="1">
    <location>
        <begin position="5"/>
        <end position="79"/>
    </location>
</feature>
<dbReference type="EMBL" id="MTBD01000018">
    <property type="protein sequence ID" value="PRP71112.1"/>
    <property type="molecule type" value="Genomic_DNA"/>
</dbReference>
<dbReference type="InterPro" id="IPR004291">
    <property type="entry name" value="Transposase_IS66_central"/>
</dbReference>